<dbReference type="InterPro" id="IPR006047">
    <property type="entry name" value="GH13_cat_dom"/>
</dbReference>
<dbReference type="InterPro" id="IPR013780">
    <property type="entry name" value="Glyco_hydro_b"/>
</dbReference>
<feature type="compositionally biased region" description="Polar residues" evidence="1">
    <location>
        <begin position="1"/>
        <end position="10"/>
    </location>
</feature>
<protein>
    <submittedName>
        <fullName evidence="3">Amylosucrase</fullName>
        <ecNumber evidence="3">2.4.1.4</ecNumber>
    </submittedName>
</protein>
<accession>A0A5B1CPQ8</accession>
<dbReference type="AlphaFoldDB" id="A0A5B1CPQ8"/>
<dbReference type="InterPro" id="IPR045857">
    <property type="entry name" value="O16G_dom_2"/>
</dbReference>
<comment type="caution">
    <text evidence="3">The sequence shown here is derived from an EMBL/GenBank/DDBJ whole genome shotgun (WGS) entry which is preliminary data.</text>
</comment>
<reference evidence="3 4" key="1">
    <citation type="submission" date="2019-08" db="EMBL/GenBank/DDBJ databases">
        <title>Deep-cultivation of Planctomycetes and their phenomic and genomic characterization uncovers novel biology.</title>
        <authorList>
            <person name="Wiegand S."/>
            <person name="Jogler M."/>
            <person name="Boedeker C."/>
            <person name="Pinto D."/>
            <person name="Vollmers J."/>
            <person name="Rivas-Marin E."/>
            <person name="Kohn T."/>
            <person name="Peeters S.H."/>
            <person name="Heuer A."/>
            <person name="Rast P."/>
            <person name="Oberbeckmann S."/>
            <person name="Bunk B."/>
            <person name="Jeske O."/>
            <person name="Meyerdierks A."/>
            <person name="Storesund J.E."/>
            <person name="Kallscheuer N."/>
            <person name="Luecker S."/>
            <person name="Lage O.M."/>
            <person name="Pohl T."/>
            <person name="Merkel B.J."/>
            <person name="Hornburger P."/>
            <person name="Mueller R.-W."/>
            <person name="Bruemmer F."/>
            <person name="Labrenz M."/>
            <person name="Spormann A.M."/>
            <person name="Op Den Camp H."/>
            <person name="Overmann J."/>
            <person name="Amann R."/>
            <person name="Jetten M.S.M."/>
            <person name="Mascher T."/>
            <person name="Medema M.H."/>
            <person name="Devos D.P."/>
            <person name="Kaster A.-K."/>
            <person name="Ovreas L."/>
            <person name="Rohde M."/>
            <person name="Galperin M.Y."/>
            <person name="Jogler C."/>
        </authorList>
    </citation>
    <scope>NUCLEOTIDE SEQUENCE [LARGE SCALE GENOMIC DNA]</scope>
    <source>
        <strain evidence="3 4">LF1</strain>
    </source>
</reference>
<dbReference type="EMBL" id="VRLW01000001">
    <property type="protein sequence ID" value="KAA1262556.1"/>
    <property type="molecule type" value="Genomic_DNA"/>
</dbReference>
<dbReference type="PANTHER" id="PTHR10357">
    <property type="entry name" value="ALPHA-AMYLASE FAMILY MEMBER"/>
    <property type="match status" value="1"/>
</dbReference>
<organism evidence="3 4">
    <name type="scientific">Rubripirellula obstinata</name>
    <dbReference type="NCBI Taxonomy" id="406547"/>
    <lineage>
        <taxon>Bacteria</taxon>
        <taxon>Pseudomonadati</taxon>
        <taxon>Planctomycetota</taxon>
        <taxon>Planctomycetia</taxon>
        <taxon>Pirellulales</taxon>
        <taxon>Pirellulaceae</taxon>
        <taxon>Rubripirellula</taxon>
    </lineage>
</organism>
<dbReference type="Gene3D" id="3.90.400.10">
    <property type="entry name" value="Oligo-1,6-glucosidase, Domain 2"/>
    <property type="match status" value="1"/>
</dbReference>
<dbReference type="Gene3D" id="1.10.1740.10">
    <property type="match status" value="1"/>
</dbReference>
<dbReference type="SUPFAM" id="SSF51445">
    <property type="entry name" value="(Trans)glycosidases"/>
    <property type="match status" value="1"/>
</dbReference>
<dbReference type="Pfam" id="PF00128">
    <property type="entry name" value="Alpha-amylase"/>
    <property type="match status" value="1"/>
</dbReference>
<dbReference type="InterPro" id="IPR044077">
    <property type="entry name" value="Amylosucrase"/>
</dbReference>
<evidence type="ECO:0000313" key="4">
    <source>
        <dbReference type="Proteomes" id="UP000322699"/>
    </source>
</evidence>
<dbReference type="SMART" id="SM00642">
    <property type="entry name" value="Aamy"/>
    <property type="match status" value="1"/>
</dbReference>
<dbReference type="GO" id="GO:0047669">
    <property type="term" value="F:amylosucrase activity"/>
    <property type="evidence" value="ECO:0007669"/>
    <property type="project" value="UniProtKB-EC"/>
</dbReference>
<dbReference type="RefSeq" id="WP_235033479.1">
    <property type="nucleotide sequence ID" value="NZ_LWSK01000066.1"/>
</dbReference>
<gene>
    <name evidence="3" type="primary">ams</name>
    <name evidence="3" type="ORF">LF1_51220</name>
</gene>
<name>A0A5B1CPQ8_9BACT</name>
<dbReference type="PANTHER" id="PTHR10357:SF213">
    <property type="entry name" value="ALPHA AMYLASE CATALYTIC REGION"/>
    <property type="match status" value="1"/>
</dbReference>
<evidence type="ECO:0000256" key="1">
    <source>
        <dbReference type="SAM" id="MobiDB-lite"/>
    </source>
</evidence>
<dbReference type="Gene3D" id="3.20.20.80">
    <property type="entry name" value="Glycosidases"/>
    <property type="match status" value="1"/>
</dbReference>
<keyword evidence="4" id="KW-1185">Reference proteome</keyword>
<feature type="domain" description="Glycosyl hydrolase family 13 catalytic" evidence="2">
    <location>
        <begin position="167"/>
        <end position="624"/>
    </location>
</feature>
<sequence length="712" mass="81688">MIASNHNQSNPPDPSRPQAIKDAETTLGGSVVDSGINVDNPETMTRPIHPSPLDSFQVSHDADGLELEAQISLRRIAPRITQFWQQTETDDRLRDEFETRLIRHWSETFGLLHELYGTRYDFFYHLEQIILTAADAWVTRPESLRQVDRHREIEPDWFESEKVVGGALYVDLFSENLGRLREQIGYFQQLGLTYLHLMPLFAVRPGNNDGGYAISNYRSVDPRLGTIDDLRMLAEELRAVGITLVLDFVFNHTSDEHEWAKRAQSGDREYQQFYYIYPDRTEPDKYEHTLREIFPTVRRGNFTWHDGMEQWVWTTFNNFQWDLNYSNPAVFRAMLEEMFFIASTGIDILRFDAVAFIWKEMGTSCENLEGAHKIIQAFNRLVRIATPGVLFKSEAIVHPDDVVKYVGEDECQISYNPTLMALLWESLATRSTRLLNQSLSHRHNLPDGTAWVNYLRCHDDIGWTFDDADAAAIGINAYDHRNFLNHFYTGQFKGSFARGIPFQENIATGDMRIAGTLASLAGLELAIEKDDEAEKELAIGRMMLLQSITLSIGGIPLLYLGEEWGMLNDYDFVKDPAKAGDTRWVHRPKMKWEFLEELDDKIESGGGSIQRRIFEALQHLINVRKSQPALAGQQMELIKTDNTHLLGFVRMHQSHRLVVIANFADSLQSFSGNALRTAGMGRFFEDAITGQTFASSEDLHLKPYQTRWLCRV</sequence>
<dbReference type="GO" id="GO:0005975">
    <property type="term" value="P:carbohydrate metabolic process"/>
    <property type="evidence" value="ECO:0007669"/>
    <property type="project" value="InterPro"/>
</dbReference>
<evidence type="ECO:0000313" key="3">
    <source>
        <dbReference type="EMBL" id="KAA1262556.1"/>
    </source>
</evidence>
<proteinExistence type="predicted"/>
<keyword evidence="3" id="KW-0328">Glycosyltransferase</keyword>
<feature type="region of interest" description="Disordered" evidence="1">
    <location>
        <begin position="1"/>
        <end position="20"/>
    </location>
</feature>
<dbReference type="Gene3D" id="2.60.40.1180">
    <property type="entry name" value="Golgi alpha-mannosidase II"/>
    <property type="match status" value="1"/>
</dbReference>
<keyword evidence="3" id="KW-0808">Transferase</keyword>
<dbReference type="InterPro" id="IPR017853">
    <property type="entry name" value="GH"/>
</dbReference>
<dbReference type="CDD" id="cd11324">
    <property type="entry name" value="AmyAc_Amylosucrase"/>
    <property type="match status" value="1"/>
</dbReference>
<dbReference type="SUPFAM" id="SSF51011">
    <property type="entry name" value="Glycosyl hydrolase domain"/>
    <property type="match status" value="1"/>
</dbReference>
<dbReference type="EC" id="2.4.1.4" evidence="3"/>
<evidence type="ECO:0000259" key="2">
    <source>
        <dbReference type="SMART" id="SM00642"/>
    </source>
</evidence>
<dbReference type="Proteomes" id="UP000322699">
    <property type="component" value="Unassembled WGS sequence"/>
</dbReference>